<sequence length="129" mass="14908">RDQTGNDFYDILNKIISDNCLLHWIKNERIRKILPGGETWLEELASIVQLVLTRNDSTCMKIAVMCLNLTINANIKWKNDKIQSPLNILPTYINLANCVLGSEYVSIYVKYCYLDALVLLIQTFLEWTP</sequence>
<proteinExistence type="predicted"/>
<reference evidence="1" key="1">
    <citation type="submission" date="2021-02" db="EMBL/GenBank/DDBJ databases">
        <authorList>
            <person name="Nowell W R."/>
        </authorList>
    </citation>
    <scope>NUCLEOTIDE SEQUENCE</scope>
</reference>
<dbReference type="EMBL" id="CAJOBB010019708">
    <property type="protein sequence ID" value="CAF4360951.1"/>
    <property type="molecule type" value="Genomic_DNA"/>
</dbReference>
<organism evidence="1 2">
    <name type="scientific">Adineta steineri</name>
    <dbReference type="NCBI Taxonomy" id="433720"/>
    <lineage>
        <taxon>Eukaryota</taxon>
        <taxon>Metazoa</taxon>
        <taxon>Spiralia</taxon>
        <taxon>Gnathifera</taxon>
        <taxon>Rotifera</taxon>
        <taxon>Eurotatoria</taxon>
        <taxon>Bdelloidea</taxon>
        <taxon>Adinetida</taxon>
        <taxon>Adinetidae</taxon>
        <taxon>Adineta</taxon>
    </lineage>
</organism>
<feature type="non-terminal residue" evidence="1">
    <location>
        <position position="129"/>
    </location>
</feature>
<comment type="caution">
    <text evidence="1">The sequence shown here is derived from an EMBL/GenBank/DDBJ whole genome shotgun (WGS) entry which is preliminary data.</text>
</comment>
<gene>
    <name evidence="1" type="ORF">KXQ929_LOCUS48810</name>
</gene>
<evidence type="ECO:0000313" key="2">
    <source>
        <dbReference type="Proteomes" id="UP000663868"/>
    </source>
</evidence>
<protein>
    <submittedName>
        <fullName evidence="1">Uncharacterized protein</fullName>
    </submittedName>
</protein>
<dbReference type="Proteomes" id="UP000663868">
    <property type="component" value="Unassembled WGS sequence"/>
</dbReference>
<name>A0A820LR51_9BILA</name>
<evidence type="ECO:0000313" key="1">
    <source>
        <dbReference type="EMBL" id="CAF4360951.1"/>
    </source>
</evidence>
<feature type="non-terminal residue" evidence="1">
    <location>
        <position position="1"/>
    </location>
</feature>
<accession>A0A820LR51</accession>
<dbReference type="AlphaFoldDB" id="A0A820LR51"/>